<proteinExistence type="predicted"/>
<keyword evidence="2" id="KW-1185">Reference proteome</keyword>
<dbReference type="Proteomes" id="UP000291124">
    <property type="component" value="Chromosome"/>
</dbReference>
<accession>A0A4P6YBQ0</accession>
<protein>
    <submittedName>
        <fullName evidence="1">Nuclear transport factor 2 family protein</fullName>
    </submittedName>
</protein>
<evidence type="ECO:0000313" key="2">
    <source>
        <dbReference type="Proteomes" id="UP000291124"/>
    </source>
</evidence>
<dbReference type="KEGG" id="fnk:E1750_01605"/>
<reference evidence="2" key="1">
    <citation type="submission" date="2019-03" db="EMBL/GenBank/DDBJ databases">
        <title>Flavobacterium sp.</title>
        <authorList>
            <person name="Kim H."/>
        </authorList>
    </citation>
    <scope>NUCLEOTIDE SEQUENCE [LARGE SCALE GENOMIC DNA]</scope>
    <source>
        <strain evidence="2">GS13</strain>
    </source>
</reference>
<organism evidence="1 2">
    <name type="scientific">Flavobacterium nackdongense</name>
    <dbReference type="NCBI Taxonomy" id="2547394"/>
    <lineage>
        <taxon>Bacteria</taxon>
        <taxon>Pseudomonadati</taxon>
        <taxon>Bacteroidota</taxon>
        <taxon>Flavobacteriia</taxon>
        <taxon>Flavobacteriales</taxon>
        <taxon>Flavobacteriaceae</taxon>
        <taxon>Flavobacterium</taxon>
    </lineage>
</organism>
<dbReference type="EMBL" id="CP037933">
    <property type="protein sequence ID" value="QBN20556.1"/>
    <property type="molecule type" value="Genomic_DNA"/>
</dbReference>
<evidence type="ECO:0000313" key="1">
    <source>
        <dbReference type="EMBL" id="QBN20556.1"/>
    </source>
</evidence>
<dbReference type="SUPFAM" id="SSF54427">
    <property type="entry name" value="NTF2-like"/>
    <property type="match status" value="1"/>
</dbReference>
<dbReference type="AlphaFoldDB" id="A0A4P6YBQ0"/>
<gene>
    <name evidence="1" type="ORF">E1750_01605</name>
</gene>
<sequence length="120" mass="14243">MKPKDIVLDFYKSDVLLDRKTVSEFLHPEVTIDWNTNSGFIQMNHDDILSLTDELSKSYVRSKIRISHVIQEKNLVSLRYSHFVKTIENPREEMLMGNFFVIWEVKDGKLFRGYQMSHFS</sequence>
<dbReference type="OrthoDB" id="1452256at2"/>
<name>A0A4P6YBQ0_9FLAO</name>
<dbReference type="InterPro" id="IPR032710">
    <property type="entry name" value="NTF2-like_dom_sf"/>
</dbReference>